<evidence type="ECO:0000313" key="3">
    <source>
        <dbReference type="Proteomes" id="UP000186666"/>
    </source>
</evidence>
<keyword evidence="3" id="KW-1185">Reference proteome</keyword>
<name>A0ABY1JUX4_9BACL</name>
<feature type="transmembrane region" description="Helical" evidence="1">
    <location>
        <begin position="12"/>
        <end position="30"/>
    </location>
</feature>
<dbReference type="EMBL" id="FTNK01000004">
    <property type="protein sequence ID" value="SIQ82045.1"/>
    <property type="molecule type" value="Genomic_DNA"/>
</dbReference>
<evidence type="ECO:0000256" key="1">
    <source>
        <dbReference type="SAM" id="Phobius"/>
    </source>
</evidence>
<keyword evidence="1" id="KW-0472">Membrane</keyword>
<accession>A0ABY1JUX4</accession>
<sequence>MFTTILSGYLYYFFSFLMACLAHPFFTFDFKSQEWMYEKKRGYEYPPKKLEIAYIVVLGFYASHFNLGKVF</sequence>
<gene>
    <name evidence="2" type="ORF">SAMN05421578_104207</name>
</gene>
<dbReference type="Proteomes" id="UP000186666">
    <property type="component" value="Unassembled WGS sequence"/>
</dbReference>
<evidence type="ECO:0000313" key="2">
    <source>
        <dbReference type="EMBL" id="SIQ82045.1"/>
    </source>
</evidence>
<organism evidence="2 3">
    <name type="scientific">Paenibacillus macquariensis</name>
    <dbReference type="NCBI Taxonomy" id="948756"/>
    <lineage>
        <taxon>Bacteria</taxon>
        <taxon>Bacillati</taxon>
        <taxon>Bacillota</taxon>
        <taxon>Bacilli</taxon>
        <taxon>Bacillales</taxon>
        <taxon>Paenibacillaceae</taxon>
        <taxon>Paenibacillus</taxon>
    </lineage>
</organism>
<comment type="caution">
    <text evidence="2">The sequence shown here is derived from an EMBL/GenBank/DDBJ whole genome shotgun (WGS) entry which is preliminary data.</text>
</comment>
<protein>
    <submittedName>
        <fullName evidence="2">Uncharacterized protein</fullName>
    </submittedName>
</protein>
<keyword evidence="1" id="KW-0812">Transmembrane</keyword>
<feature type="transmembrane region" description="Helical" evidence="1">
    <location>
        <begin position="50"/>
        <end position="67"/>
    </location>
</feature>
<keyword evidence="1" id="KW-1133">Transmembrane helix</keyword>
<reference evidence="2 3" key="1">
    <citation type="submission" date="2017-01" db="EMBL/GenBank/DDBJ databases">
        <authorList>
            <person name="Varghese N."/>
            <person name="Submissions S."/>
        </authorList>
    </citation>
    <scope>NUCLEOTIDE SEQUENCE [LARGE SCALE GENOMIC DNA]</scope>
    <source>
        <strain evidence="2 3">ATCC 23464</strain>
    </source>
</reference>
<proteinExistence type="predicted"/>